<evidence type="ECO:0000256" key="3">
    <source>
        <dbReference type="ARBA" id="ARBA00022827"/>
    </source>
</evidence>
<dbReference type="GO" id="GO:0071949">
    <property type="term" value="F:FAD binding"/>
    <property type="evidence" value="ECO:0007669"/>
    <property type="project" value="InterPro"/>
</dbReference>
<gene>
    <name evidence="7" type="ORF">IFM46972_11487</name>
</gene>
<comment type="caution">
    <text evidence="7">The sequence shown here is derived from an EMBL/GenBank/DDBJ whole genome shotgun (WGS) entry which is preliminary data.</text>
</comment>
<dbReference type="SUPFAM" id="SSF51905">
    <property type="entry name" value="FAD/NAD(P)-binding domain"/>
    <property type="match status" value="1"/>
</dbReference>
<sequence length="845" mass="94149">MSLKTPKVIIVGGSIAGLSLALMLEKNNIDFFVLEGYPSIAPQVGASIGVLPNGLRILDQLGCSEEILAKAEYPVDKVIFRNSQGQPFWSFENFNEQIVGRHGYPIVFLDRRMLIQTLYDHIQQKDKILTSERVVTVKNHPSHVSVITERGNTYTGTFVVGGDGIHSTVRQQMWDDAQKTDPTWFDKSEANGRKLAIPATYACIFGISEGVDGIEKGTLSSVFNEHFSYLIPSGPGDRTYWFLVKNMGKTLYGSDIPRFTKDEEEVLAKEHWNDLITPKVRFSDLYKKKLSSVYTALPEYVYKKWHFKRTITIGDAAHKVCSIIMPEKFCVTQITNRLAIQFEPLTGQGGNSAIETAAALANHLVSFLRTHPMKHLSTDDITFIFEQTQSQRENRVWDLVRASHARQRLECMETPFLKFAARVIVPYIPKWALLPRWIQTYSPAVSLNMLPIPRKPREIPYYDELLKPPSSRGPIGFTLYAVFATMAFTAFKLLLTAGKVNGTWRFVKQALMSGSIKERDLELRHTYSGLTSIDNVLKSLVTIFLSAIDNPSNPGQQLHLLYFLSSMLPLIAIFTVEGYRQRNTWTPIASATVWGILYQLRGIGFIAPLYIATTLFVSRGSTFFIQPGREVPAAKFILPALMLGFIVPTMLLFWPFASSGTRQALIALWQPAPVWISSLTTAFSAATAVVSRIIKREANSSADTNSDLPHLRTIYQTTGAIAACFHLSLIIGSLVSSELSLTSLFIPKNSFAPVESLADGVFVFFQNDFLLVAAAAFLWCLVSIWDLNRSGLSDVDLRVVFCAISGGYAAIGPGATTAAVWFWREGVMSRVPSRLSCEQPGRLAS</sequence>
<dbReference type="Gene3D" id="3.50.50.60">
    <property type="entry name" value="FAD/NAD(P)-binding domain"/>
    <property type="match status" value="1"/>
</dbReference>
<keyword evidence="4" id="KW-0560">Oxidoreductase</keyword>
<reference evidence="7 8" key="1">
    <citation type="submission" date="2020-01" db="EMBL/GenBank/DDBJ databases">
        <title>Draft genome sequence of Aspergillus udagawae IFM 46972.</title>
        <authorList>
            <person name="Takahashi H."/>
            <person name="Yaguchi T."/>
        </authorList>
    </citation>
    <scope>NUCLEOTIDE SEQUENCE [LARGE SCALE GENOMIC DNA]</scope>
    <source>
        <strain evidence="7 8">IFM 46972</strain>
    </source>
</reference>
<protein>
    <submittedName>
        <fullName evidence="7">Zeaxanthin epoxidase, chloroplastic</fullName>
    </submittedName>
</protein>
<feature type="transmembrane region" description="Helical" evidence="5">
    <location>
        <begin position="636"/>
        <end position="654"/>
    </location>
</feature>
<feature type="transmembrane region" description="Helical" evidence="5">
    <location>
        <begin position="477"/>
        <end position="495"/>
    </location>
</feature>
<proteinExistence type="inferred from homology"/>
<comment type="similarity">
    <text evidence="1">Belongs to the paxM FAD-dependent monooxygenase family.</text>
</comment>
<dbReference type="EMBL" id="BLKC01000238">
    <property type="protein sequence ID" value="GFF59840.1"/>
    <property type="molecule type" value="Genomic_DNA"/>
</dbReference>
<dbReference type="Pfam" id="PF01494">
    <property type="entry name" value="FAD_binding_3"/>
    <property type="match status" value="1"/>
</dbReference>
<dbReference type="InterPro" id="IPR036188">
    <property type="entry name" value="FAD/NAD-bd_sf"/>
</dbReference>
<keyword evidence="5" id="KW-0472">Membrane</keyword>
<feature type="domain" description="FAD-binding" evidence="6">
    <location>
        <begin position="7"/>
        <end position="320"/>
    </location>
</feature>
<name>A0A8H3SH33_9EURO</name>
<feature type="transmembrane region" description="Helical" evidence="5">
    <location>
        <begin position="674"/>
        <end position="694"/>
    </location>
</feature>
<evidence type="ECO:0000256" key="1">
    <source>
        <dbReference type="ARBA" id="ARBA00007992"/>
    </source>
</evidence>
<accession>A0A8H3SH33</accession>
<dbReference type="PANTHER" id="PTHR47356:SF2">
    <property type="entry name" value="FAD-BINDING DOMAIN-CONTAINING PROTEIN-RELATED"/>
    <property type="match status" value="1"/>
</dbReference>
<feature type="transmembrane region" description="Helical" evidence="5">
    <location>
        <begin position="769"/>
        <end position="787"/>
    </location>
</feature>
<feature type="transmembrane region" description="Helical" evidence="5">
    <location>
        <begin position="596"/>
        <end position="616"/>
    </location>
</feature>
<keyword evidence="5" id="KW-0812">Transmembrane</keyword>
<evidence type="ECO:0000256" key="2">
    <source>
        <dbReference type="ARBA" id="ARBA00022630"/>
    </source>
</evidence>
<dbReference type="Proteomes" id="UP000465221">
    <property type="component" value="Unassembled WGS sequence"/>
</dbReference>
<keyword evidence="2" id="KW-0285">Flavoprotein</keyword>
<dbReference type="InterPro" id="IPR002938">
    <property type="entry name" value="FAD-bd"/>
</dbReference>
<keyword evidence="5" id="KW-1133">Transmembrane helix</keyword>
<evidence type="ECO:0000313" key="8">
    <source>
        <dbReference type="Proteomes" id="UP000465221"/>
    </source>
</evidence>
<feature type="transmembrane region" description="Helical" evidence="5">
    <location>
        <begin position="799"/>
        <end position="823"/>
    </location>
</feature>
<dbReference type="PANTHER" id="PTHR47356">
    <property type="entry name" value="FAD-DEPENDENT MONOOXYGENASE ASQG-RELATED"/>
    <property type="match status" value="1"/>
</dbReference>
<keyword evidence="3" id="KW-0274">FAD</keyword>
<evidence type="ECO:0000256" key="4">
    <source>
        <dbReference type="ARBA" id="ARBA00023002"/>
    </source>
</evidence>
<evidence type="ECO:0000259" key="6">
    <source>
        <dbReference type="Pfam" id="PF01494"/>
    </source>
</evidence>
<dbReference type="PRINTS" id="PR00420">
    <property type="entry name" value="RNGMNOXGNASE"/>
</dbReference>
<evidence type="ECO:0000256" key="5">
    <source>
        <dbReference type="SAM" id="Phobius"/>
    </source>
</evidence>
<organism evidence="7 8">
    <name type="scientific">Aspergillus udagawae</name>
    <dbReference type="NCBI Taxonomy" id="91492"/>
    <lineage>
        <taxon>Eukaryota</taxon>
        <taxon>Fungi</taxon>
        <taxon>Dikarya</taxon>
        <taxon>Ascomycota</taxon>
        <taxon>Pezizomycotina</taxon>
        <taxon>Eurotiomycetes</taxon>
        <taxon>Eurotiomycetidae</taxon>
        <taxon>Eurotiales</taxon>
        <taxon>Aspergillaceae</taxon>
        <taxon>Aspergillus</taxon>
        <taxon>Aspergillus subgen. Fumigati</taxon>
    </lineage>
</organism>
<feature type="transmembrane region" description="Helical" evidence="5">
    <location>
        <begin position="558"/>
        <end position="576"/>
    </location>
</feature>
<dbReference type="AlphaFoldDB" id="A0A8H3SH33"/>
<dbReference type="GO" id="GO:0004497">
    <property type="term" value="F:monooxygenase activity"/>
    <property type="evidence" value="ECO:0007669"/>
    <property type="project" value="InterPro"/>
</dbReference>
<dbReference type="InterPro" id="IPR050562">
    <property type="entry name" value="FAD_mOase_fung"/>
</dbReference>
<evidence type="ECO:0000313" key="7">
    <source>
        <dbReference type="EMBL" id="GFF59840.1"/>
    </source>
</evidence>